<keyword evidence="1" id="KW-0472">Membrane</keyword>
<name>A0ABQ5JU47_9EUKA</name>
<reference evidence="2" key="1">
    <citation type="submission" date="2022-03" db="EMBL/GenBank/DDBJ databases">
        <title>Draft genome sequence of Aduncisulcus paluster, a free-living microaerophilic Fornicata.</title>
        <authorList>
            <person name="Yuyama I."/>
            <person name="Kume K."/>
            <person name="Tamura T."/>
            <person name="Inagaki Y."/>
            <person name="Hashimoto T."/>
        </authorList>
    </citation>
    <scope>NUCLEOTIDE SEQUENCE</scope>
    <source>
        <strain evidence="2">NY0171</strain>
    </source>
</reference>
<dbReference type="EMBL" id="BQXS01011474">
    <property type="protein sequence ID" value="GKT13104.1"/>
    <property type="molecule type" value="Genomic_DNA"/>
</dbReference>
<evidence type="ECO:0008006" key="4">
    <source>
        <dbReference type="Google" id="ProtNLM"/>
    </source>
</evidence>
<gene>
    <name evidence="2" type="ORF">ADUPG1_010183</name>
</gene>
<evidence type="ECO:0000313" key="2">
    <source>
        <dbReference type="EMBL" id="GKT13104.1"/>
    </source>
</evidence>
<dbReference type="Proteomes" id="UP001057375">
    <property type="component" value="Unassembled WGS sequence"/>
</dbReference>
<sequence>VAWVSYVTMAPIVCFSLSILVLVFVIIKILTKQSGYSMPDGMIKAFAISTSSHKKKRREKSPK</sequence>
<evidence type="ECO:0000313" key="3">
    <source>
        <dbReference type="Proteomes" id="UP001057375"/>
    </source>
</evidence>
<accession>A0ABQ5JU47</accession>
<protein>
    <recommendedName>
        <fullName evidence="4">NADH dehydrogenase subunit 6</fullName>
    </recommendedName>
</protein>
<feature type="non-terminal residue" evidence="2">
    <location>
        <position position="1"/>
    </location>
</feature>
<feature type="transmembrane region" description="Helical" evidence="1">
    <location>
        <begin position="6"/>
        <end position="30"/>
    </location>
</feature>
<keyword evidence="1" id="KW-1133">Transmembrane helix</keyword>
<organism evidence="2 3">
    <name type="scientific">Aduncisulcus paluster</name>
    <dbReference type="NCBI Taxonomy" id="2918883"/>
    <lineage>
        <taxon>Eukaryota</taxon>
        <taxon>Metamonada</taxon>
        <taxon>Carpediemonas-like organisms</taxon>
        <taxon>Aduncisulcus</taxon>
    </lineage>
</organism>
<comment type="caution">
    <text evidence="2">The sequence shown here is derived from an EMBL/GenBank/DDBJ whole genome shotgun (WGS) entry which is preliminary data.</text>
</comment>
<keyword evidence="3" id="KW-1185">Reference proteome</keyword>
<proteinExistence type="predicted"/>
<evidence type="ECO:0000256" key="1">
    <source>
        <dbReference type="SAM" id="Phobius"/>
    </source>
</evidence>
<keyword evidence="1" id="KW-0812">Transmembrane</keyword>